<proteinExistence type="predicted"/>
<protein>
    <submittedName>
        <fullName evidence="1">Uncharacterized protein</fullName>
    </submittedName>
</protein>
<reference evidence="1 2" key="1">
    <citation type="submission" date="2024-10" db="EMBL/GenBank/DDBJ databases">
        <title>The Natural Products Discovery Center: Release of the First 8490 Sequenced Strains for Exploring Actinobacteria Biosynthetic Diversity.</title>
        <authorList>
            <person name="Kalkreuter E."/>
            <person name="Kautsar S.A."/>
            <person name="Yang D."/>
            <person name="Bader C.D."/>
            <person name="Teijaro C.N."/>
            <person name="Fluegel L."/>
            <person name="Davis C.M."/>
            <person name="Simpson J.R."/>
            <person name="Lauterbach L."/>
            <person name="Steele A.D."/>
            <person name="Gui C."/>
            <person name="Meng S."/>
            <person name="Li G."/>
            <person name="Viehrig K."/>
            <person name="Ye F."/>
            <person name="Su P."/>
            <person name="Kiefer A.F."/>
            <person name="Nichols A."/>
            <person name="Cepeda A.J."/>
            <person name="Yan W."/>
            <person name="Fan B."/>
            <person name="Jiang Y."/>
            <person name="Adhikari A."/>
            <person name="Zheng C.-J."/>
            <person name="Schuster L."/>
            <person name="Cowan T.M."/>
            <person name="Smanski M.J."/>
            <person name="Chevrette M.G."/>
            <person name="De Carvalho L.P.S."/>
            <person name="Shen B."/>
        </authorList>
    </citation>
    <scope>NUCLEOTIDE SEQUENCE [LARGE SCALE GENOMIC DNA]</scope>
    <source>
        <strain evidence="1 2">NPDC020602</strain>
    </source>
</reference>
<dbReference type="EMBL" id="JBIRUI010000002">
    <property type="protein sequence ID" value="MFI1713253.1"/>
    <property type="molecule type" value="Genomic_DNA"/>
</dbReference>
<evidence type="ECO:0000313" key="1">
    <source>
        <dbReference type="EMBL" id="MFI1713253.1"/>
    </source>
</evidence>
<name>A0ABW7U0U3_9ACTN</name>
<accession>A0ABW7U0U3</accession>
<keyword evidence="2" id="KW-1185">Reference proteome</keyword>
<evidence type="ECO:0000313" key="2">
    <source>
        <dbReference type="Proteomes" id="UP001611339"/>
    </source>
</evidence>
<gene>
    <name evidence="1" type="ORF">ACH407_06650</name>
</gene>
<sequence>MENTAEDAHALKWICTELADVRSRAGQQGWSAELEQSLAELRSGTRPAATVLEPVRSRLGLPARTRGFFTLQGQEPAPPPAGSYRCPGGRCGRVAPPREPGGPLPECGVFDEPFSFG</sequence>
<dbReference type="RefSeq" id="WP_398707625.1">
    <property type="nucleotide sequence ID" value="NZ_JBIRUI010000002.1"/>
</dbReference>
<comment type="caution">
    <text evidence="1">The sequence shown here is derived from an EMBL/GenBank/DDBJ whole genome shotgun (WGS) entry which is preliminary data.</text>
</comment>
<dbReference type="Proteomes" id="UP001611339">
    <property type="component" value="Unassembled WGS sequence"/>
</dbReference>
<organism evidence="1 2">
    <name type="scientific">Streptomyces litmocidini</name>
    <dbReference type="NCBI Taxonomy" id="67318"/>
    <lineage>
        <taxon>Bacteria</taxon>
        <taxon>Bacillati</taxon>
        <taxon>Actinomycetota</taxon>
        <taxon>Actinomycetes</taxon>
        <taxon>Kitasatosporales</taxon>
        <taxon>Streptomycetaceae</taxon>
        <taxon>Streptomyces</taxon>
    </lineage>
</organism>